<protein>
    <submittedName>
        <fullName evidence="3">Uncharacterized protein</fullName>
    </submittedName>
</protein>
<dbReference type="PANTHER" id="PTHR15895">
    <property type="entry name" value="IMMEDIATE EARLY RESPONSE GENE"/>
    <property type="match status" value="1"/>
</dbReference>
<dbReference type="Pfam" id="PF05760">
    <property type="entry name" value="IER"/>
    <property type="match status" value="1"/>
</dbReference>
<proteinExistence type="inferred from homology"/>
<evidence type="ECO:0000256" key="1">
    <source>
        <dbReference type="ARBA" id="ARBA00006186"/>
    </source>
</evidence>
<evidence type="ECO:0000313" key="4">
    <source>
        <dbReference type="Proteomes" id="UP001186944"/>
    </source>
</evidence>
<keyword evidence="4" id="KW-1185">Reference proteome</keyword>
<feature type="compositionally biased region" description="Polar residues" evidence="2">
    <location>
        <begin position="70"/>
        <end position="87"/>
    </location>
</feature>
<dbReference type="Proteomes" id="UP001186944">
    <property type="component" value="Unassembled WGS sequence"/>
</dbReference>
<evidence type="ECO:0000313" key="3">
    <source>
        <dbReference type="EMBL" id="KAK3088626.1"/>
    </source>
</evidence>
<gene>
    <name evidence="3" type="ORF">FSP39_021465</name>
</gene>
<dbReference type="InterPro" id="IPR008653">
    <property type="entry name" value="IER"/>
</dbReference>
<reference evidence="3" key="1">
    <citation type="submission" date="2019-08" db="EMBL/GenBank/DDBJ databases">
        <title>The improved chromosome-level genome for the pearl oyster Pinctada fucata martensii using PacBio sequencing and Hi-C.</title>
        <authorList>
            <person name="Zheng Z."/>
        </authorList>
    </citation>
    <scope>NUCLEOTIDE SEQUENCE</scope>
    <source>
        <strain evidence="3">ZZ-2019</strain>
        <tissue evidence="3">Adductor muscle</tissue>
    </source>
</reference>
<comment type="similarity">
    <text evidence="1">Belongs to the IER family.</text>
</comment>
<sequence length="316" mass="35001">MNTDAQRLIALSLGKIAASRQQRGGINLHKNLLVASVLHKARTTYMMENLQTVLANRKAQSEARDIALQRQKSQISSENSSQLNSTNSKDKARHDAQTEAKRSRVELETPRVSEASKQEEDKENAPPKCARLECENTKEDKLPQDINNEDSCSTPLQSGQCTQNIGVSDYVRDSGCARCAVKRRRPSSDAETQEDYENELEVKKARLEPEVESEHISQDSSVEQMQTESSQITNLVSIFNAGFGGLCSDSEKDPCEKDSNNNEKSFTQPQDNIFYNAVQSMNSFSMKDNASVSCATQMIDSKIEAVSIATPIALTV</sequence>
<accession>A0AA88XWQ2</accession>
<feature type="region of interest" description="Disordered" evidence="2">
    <location>
        <begin position="64"/>
        <end position="145"/>
    </location>
</feature>
<name>A0AA88XWQ2_PINIB</name>
<dbReference type="AlphaFoldDB" id="A0AA88XWQ2"/>
<dbReference type="EMBL" id="VSWD01000011">
    <property type="protein sequence ID" value="KAK3088626.1"/>
    <property type="molecule type" value="Genomic_DNA"/>
</dbReference>
<comment type="caution">
    <text evidence="3">The sequence shown here is derived from an EMBL/GenBank/DDBJ whole genome shotgun (WGS) entry which is preliminary data.</text>
</comment>
<feature type="compositionally biased region" description="Basic and acidic residues" evidence="2">
    <location>
        <begin position="88"/>
        <end position="143"/>
    </location>
</feature>
<evidence type="ECO:0000256" key="2">
    <source>
        <dbReference type="SAM" id="MobiDB-lite"/>
    </source>
</evidence>
<organism evidence="3 4">
    <name type="scientific">Pinctada imbricata</name>
    <name type="common">Atlantic pearl-oyster</name>
    <name type="synonym">Pinctada martensii</name>
    <dbReference type="NCBI Taxonomy" id="66713"/>
    <lineage>
        <taxon>Eukaryota</taxon>
        <taxon>Metazoa</taxon>
        <taxon>Spiralia</taxon>
        <taxon>Lophotrochozoa</taxon>
        <taxon>Mollusca</taxon>
        <taxon>Bivalvia</taxon>
        <taxon>Autobranchia</taxon>
        <taxon>Pteriomorphia</taxon>
        <taxon>Pterioida</taxon>
        <taxon>Pterioidea</taxon>
        <taxon>Pteriidae</taxon>
        <taxon>Pinctada</taxon>
    </lineage>
</organism>